<evidence type="ECO:0008006" key="4">
    <source>
        <dbReference type="Google" id="ProtNLM"/>
    </source>
</evidence>
<accession>A0AAN2BL28</accession>
<proteinExistence type="predicted"/>
<evidence type="ECO:0000313" key="3">
    <source>
        <dbReference type="Proteomes" id="UP001320119"/>
    </source>
</evidence>
<sequence length="665" mass="70263">MRNLQTLNKQQGLATVLIVLLVGVSMTAMAMGLARSVKSTQHKQTAVHAATHAQSAAWSAVHIFKEYLKTLDYDHVAAMPIDTAIPMAVTGSAQVLSAAIVSIDNSLKDSEGIRVTANIKAYDARAKATSSIQVVYQVINAVCDLCQLLDANIDLFDDTILGGDIEMKVPANTPTKVNVDGDVNALSISLIGVTYLNATGDVTLGSAVPLEEVYTNGDLLLDGAANVDKASALGTVTLKNAGTAELIYANGSLAFGGGRVGVANTLGSVDVTQWAFYGTIMAQGDVDIAAPVEKVHTRGDVILRAWADARDIASKKSITCPNSSWNLYDSLVAEIALINCPELSLNTIQGTEVNVPLMEELEPFSRTKPQIDAWMVKADANYAFEYVSGAIRVTVKNVNSIADGTYFLGSYPYDGLRDHRDYLCDAINGMGQCTSPVARTKTICQGYTDANSCFSYDNASKTWTIGGKNIAPGIVWFEGNLVLSNGEYYNTFAATGNITTAGAMKTYAPNFVGYNAVCTLAYPLSPTADFADLYPEQLCDQDLAVMNYLPLANIVVMAGGNNPFAGGVYQGGDITLAASNELFGTVLAGNNLDTGGDTIVHGYISAAANGSGSGTNDLAGKTVIDLENLPSTYRPNEVPDFDGGSCTSSCSPPTEGVDVLWSRYL</sequence>
<protein>
    <recommendedName>
        <fullName evidence="4">DUF342 domain-containing protein</fullName>
    </recommendedName>
</protein>
<dbReference type="AlphaFoldDB" id="A0AAN2BL28"/>
<gene>
    <name evidence="2" type="ORF">MARGE09_P2781</name>
</gene>
<organism evidence="2 3">
    <name type="scientific">Marinagarivorans cellulosilyticus</name>
    <dbReference type="NCBI Taxonomy" id="2721545"/>
    <lineage>
        <taxon>Bacteria</taxon>
        <taxon>Pseudomonadati</taxon>
        <taxon>Pseudomonadota</taxon>
        <taxon>Gammaproteobacteria</taxon>
        <taxon>Cellvibrionales</taxon>
        <taxon>Cellvibrionaceae</taxon>
        <taxon>Marinagarivorans</taxon>
    </lineage>
</organism>
<feature type="transmembrane region" description="Helical" evidence="1">
    <location>
        <begin position="12"/>
        <end position="34"/>
    </location>
</feature>
<name>A0AAN2BL28_9GAMM</name>
<dbReference type="Proteomes" id="UP001320119">
    <property type="component" value="Chromosome"/>
</dbReference>
<keyword evidence="1" id="KW-0472">Membrane</keyword>
<dbReference type="EMBL" id="AP023086">
    <property type="protein sequence ID" value="BCD98580.1"/>
    <property type="molecule type" value="Genomic_DNA"/>
</dbReference>
<dbReference type="KEGG" id="marq:MARGE09_P2781"/>
<evidence type="ECO:0000313" key="2">
    <source>
        <dbReference type="EMBL" id="BCD98580.1"/>
    </source>
</evidence>
<evidence type="ECO:0000256" key="1">
    <source>
        <dbReference type="SAM" id="Phobius"/>
    </source>
</evidence>
<dbReference type="RefSeq" id="WP_236983045.1">
    <property type="nucleotide sequence ID" value="NZ_AP023086.1"/>
</dbReference>
<keyword evidence="3" id="KW-1185">Reference proteome</keyword>
<keyword evidence="1" id="KW-1133">Transmembrane helix</keyword>
<keyword evidence="1" id="KW-0812">Transmembrane</keyword>
<reference evidence="2 3" key="1">
    <citation type="journal article" date="2022" name="IScience">
        <title>An ultrasensitive nanofiber-based assay for enzymatic hydrolysis and deep-sea microbial degradation of cellulose.</title>
        <authorList>
            <person name="Tsudome M."/>
            <person name="Tachioka M."/>
            <person name="Miyazaki M."/>
            <person name="Uchimura K."/>
            <person name="Tsuda M."/>
            <person name="Takaki Y."/>
            <person name="Deguchi S."/>
        </authorList>
    </citation>
    <scope>NUCLEOTIDE SEQUENCE [LARGE SCALE GENOMIC DNA]</scope>
    <source>
        <strain evidence="2 3">GE09</strain>
    </source>
</reference>